<dbReference type="GO" id="GO:0020037">
    <property type="term" value="F:heme binding"/>
    <property type="evidence" value="ECO:0007669"/>
    <property type="project" value="InterPro"/>
</dbReference>
<proteinExistence type="inferred from homology"/>
<dbReference type="GO" id="GO:0004783">
    <property type="term" value="F:sulfite reductase (NADPH) activity"/>
    <property type="evidence" value="ECO:0007669"/>
    <property type="project" value="UniProtKB-EC"/>
</dbReference>
<dbReference type="SUPFAM" id="SSF56014">
    <property type="entry name" value="Nitrite and sulphite reductase 4Fe-4S domain-like"/>
    <property type="match status" value="2"/>
</dbReference>
<keyword evidence="5" id="KW-0349">Heme</keyword>
<dbReference type="EC" id="1.8.1.2" evidence="13"/>
<accession>A0A5C6BYJ3</accession>
<evidence type="ECO:0000259" key="11">
    <source>
        <dbReference type="Pfam" id="PF01077"/>
    </source>
</evidence>
<dbReference type="NCBIfam" id="NF010029">
    <property type="entry name" value="PRK13504.1"/>
    <property type="match status" value="1"/>
</dbReference>
<organism evidence="13 14">
    <name type="scientific">Novipirellula galeiformis</name>
    <dbReference type="NCBI Taxonomy" id="2528004"/>
    <lineage>
        <taxon>Bacteria</taxon>
        <taxon>Pseudomonadati</taxon>
        <taxon>Planctomycetota</taxon>
        <taxon>Planctomycetia</taxon>
        <taxon>Pirellulales</taxon>
        <taxon>Pirellulaceae</taxon>
        <taxon>Novipirellula</taxon>
    </lineage>
</organism>
<dbReference type="GO" id="GO:0050311">
    <property type="term" value="F:sulfite reductase (ferredoxin) activity"/>
    <property type="evidence" value="ECO:0007669"/>
    <property type="project" value="TreeGrafter"/>
</dbReference>
<evidence type="ECO:0000256" key="8">
    <source>
        <dbReference type="ARBA" id="ARBA00023004"/>
    </source>
</evidence>
<keyword evidence="4" id="KW-0004">4Fe-4S</keyword>
<dbReference type="PANTHER" id="PTHR11493">
    <property type="entry name" value="SULFITE REDUCTASE [NADPH] SUBUNIT BETA-RELATED"/>
    <property type="match status" value="1"/>
</dbReference>
<dbReference type="InterPro" id="IPR006066">
    <property type="entry name" value="NO2/SO3_Rdtase_FeS/sirohaem_BS"/>
</dbReference>
<dbReference type="InterPro" id="IPR005117">
    <property type="entry name" value="NiRdtase/SiRdtase_haem-b_fer"/>
</dbReference>
<reference evidence="13 14" key="1">
    <citation type="submission" date="2019-02" db="EMBL/GenBank/DDBJ databases">
        <title>Deep-cultivation of Planctomycetes and their phenomic and genomic characterization uncovers novel biology.</title>
        <authorList>
            <person name="Wiegand S."/>
            <person name="Jogler M."/>
            <person name="Boedeker C."/>
            <person name="Pinto D."/>
            <person name="Vollmers J."/>
            <person name="Rivas-Marin E."/>
            <person name="Kohn T."/>
            <person name="Peeters S.H."/>
            <person name="Heuer A."/>
            <person name="Rast P."/>
            <person name="Oberbeckmann S."/>
            <person name="Bunk B."/>
            <person name="Jeske O."/>
            <person name="Meyerdierks A."/>
            <person name="Storesund J.E."/>
            <person name="Kallscheuer N."/>
            <person name="Luecker S."/>
            <person name="Lage O.M."/>
            <person name="Pohl T."/>
            <person name="Merkel B.J."/>
            <person name="Hornburger P."/>
            <person name="Mueller R.-W."/>
            <person name="Bruemmer F."/>
            <person name="Labrenz M."/>
            <person name="Spormann A.M."/>
            <person name="Op Den Camp H."/>
            <person name="Overmann J."/>
            <person name="Amann R."/>
            <person name="Jetten M.S.M."/>
            <person name="Mascher T."/>
            <person name="Medema M.H."/>
            <person name="Devos D.P."/>
            <person name="Kaster A.-K."/>
            <person name="Ovreas L."/>
            <person name="Rohde M."/>
            <person name="Galperin M.Y."/>
            <person name="Jogler C."/>
        </authorList>
    </citation>
    <scope>NUCLEOTIDE SEQUENCE [LARGE SCALE GENOMIC DNA]</scope>
    <source>
        <strain evidence="13 14">Pla52o</strain>
    </source>
</reference>
<dbReference type="Pfam" id="PF01077">
    <property type="entry name" value="NIR_SIR"/>
    <property type="match status" value="2"/>
</dbReference>
<dbReference type="GO" id="GO:0000103">
    <property type="term" value="P:sulfate assimilation"/>
    <property type="evidence" value="ECO:0007669"/>
    <property type="project" value="TreeGrafter"/>
</dbReference>
<feature type="domain" description="Nitrite/sulphite reductase 4Fe-4S" evidence="11">
    <location>
        <begin position="493"/>
        <end position="586"/>
    </location>
</feature>
<dbReference type="GO" id="GO:0046872">
    <property type="term" value="F:metal ion binding"/>
    <property type="evidence" value="ECO:0007669"/>
    <property type="project" value="UniProtKB-KW"/>
</dbReference>
<evidence type="ECO:0000313" key="13">
    <source>
        <dbReference type="EMBL" id="TWU17353.1"/>
    </source>
</evidence>
<comment type="cofactor">
    <cofactor evidence="2">
        <name>[4Fe-4S] cluster</name>
        <dbReference type="ChEBI" id="CHEBI:49883"/>
    </cofactor>
</comment>
<dbReference type="InterPro" id="IPR045169">
    <property type="entry name" value="NO2/SO3_Rdtase_4Fe4S_prot"/>
</dbReference>
<evidence type="ECO:0000313" key="14">
    <source>
        <dbReference type="Proteomes" id="UP000316304"/>
    </source>
</evidence>
<dbReference type="Pfam" id="PF03460">
    <property type="entry name" value="NIR_SIR_ferr"/>
    <property type="match status" value="2"/>
</dbReference>
<evidence type="ECO:0000256" key="5">
    <source>
        <dbReference type="ARBA" id="ARBA00022617"/>
    </source>
</evidence>
<dbReference type="Gene3D" id="3.90.480.10">
    <property type="entry name" value="Sulfite Reductase Hemoprotein,Domain 2"/>
    <property type="match status" value="1"/>
</dbReference>
<feature type="region of interest" description="Disordered" evidence="10">
    <location>
        <begin position="1"/>
        <end position="23"/>
    </location>
</feature>
<dbReference type="Gene3D" id="3.30.413.10">
    <property type="entry name" value="Sulfite Reductase Hemoprotein, domain 1"/>
    <property type="match status" value="2"/>
</dbReference>
<dbReference type="RefSeq" id="WP_146597102.1">
    <property type="nucleotide sequence ID" value="NZ_SJPT01000012.1"/>
</dbReference>
<comment type="caution">
    <text evidence="13">The sequence shown here is derived from an EMBL/GenBank/DDBJ whole genome shotgun (WGS) entry which is preliminary data.</text>
</comment>
<evidence type="ECO:0000256" key="4">
    <source>
        <dbReference type="ARBA" id="ARBA00022485"/>
    </source>
</evidence>
<evidence type="ECO:0000256" key="7">
    <source>
        <dbReference type="ARBA" id="ARBA00023002"/>
    </source>
</evidence>
<dbReference type="EMBL" id="SJPT01000012">
    <property type="protein sequence ID" value="TWU17353.1"/>
    <property type="molecule type" value="Genomic_DNA"/>
</dbReference>
<feature type="domain" description="Nitrite/Sulfite reductase ferredoxin-like" evidence="12">
    <location>
        <begin position="89"/>
        <end position="147"/>
    </location>
</feature>
<gene>
    <name evidence="13" type="primary">cysI_2</name>
    <name evidence="13" type="ORF">Pla52o_51570</name>
</gene>
<dbReference type="GO" id="GO:0051539">
    <property type="term" value="F:4 iron, 4 sulfur cluster binding"/>
    <property type="evidence" value="ECO:0007669"/>
    <property type="project" value="UniProtKB-KW"/>
</dbReference>
<keyword evidence="7 13" id="KW-0560">Oxidoreductase</keyword>
<evidence type="ECO:0000256" key="6">
    <source>
        <dbReference type="ARBA" id="ARBA00022723"/>
    </source>
</evidence>
<sequence>MNFKRDSPLSGKISVTNPTTDPAYKRSGVEKIKADSQWLAGRIDEELSDETDHFVGDSLQLLKFHGTYQQDDRDQRRELRKVGKDKAFSMMIRCRIPGGRMTADQFIAHLDICELLGNSTMKITTRQTIQLHGVVKRDLRKTIARINSLGLSTLAACGDVNRNVMCCPAKRNDPIRAELQRLTDELAESLAPRTGAYQELWVKDQTSGEEMRVGGESPSPENVEPLYGPTYLPRKFKCGVVLPEDNCIDVYTQDLGFIAVVRDGSVAGYNILVGGGMGTTPSLKKTFPAIAKRMAFCTTEQAIDVAKAVLIVQRDNGNRADRKVARMKYLVAHWGIERFRNEVESVLGFPLEDCTEDDVHGVDDHMGWQPQKDGRWSYGLCVENGRVRDSDAIEMKSALRELAETLGTEIRLAGNQSLIFCDIQSDQRDRIFEILKRHQIASSEQTSLVRRFAMACVALPSCGLAVTEAERRLPSVISDLEHVLARLGLNAERFTIRMTGCPNGCARPYVADIALVGKAVDRYTLFLGGTLLGNRLAILYKELVPAAEIVNELTCLFTVYKDQRSVGESLGDFCHRFGVDALRTACDAIGCEPCVSPSVTDPIHHEETKE</sequence>
<evidence type="ECO:0000256" key="10">
    <source>
        <dbReference type="SAM" id="MobiDB-lite"/>
    </source>
</evidence>
<evidence type="ECO:0000256" key="1">
    <source>
        <dbReference type="ARBA" id="ARBA00001929"/>
    </source>
</evidence>
<dbReference type="InterPro" id="IPR036136">
    <property type="entry name" value="Nit/Sulf_reduc_fer-like_dom_sf"/>
</dbReference>
<dbReference type="PROSITE" id="PS00365">
    <property type="entry name" value="NIR_SIR"/>
    <property type="match status" value="1"/>
</dbReference>
<name>A0A5C6BYJ3_9BACT</name>
<keyword evidence="6" id="KW-0479">Metal-binding</keyword>
<dbReference type="Proteomes" id="UP000316304">
    <property type="component" value="Unassembled WGS sequence"/>
</dbReference>
<keyword evidence="14" id="KW-1185">Reference proteome</keyword>
<protein>
    <submittedName>
        <fullName evidence="13">Sulfite reductase [NADPH] hemoprotein beta-component</fullName>
        <ecNumber evidence="13">1.8.1.2</ecNumber>
    </submittedName>
</protein>
<dbReference type="GO" id="GO:0009337">
    <property type="term" value="C:sulfite reductase complex (NADPH)"/>
    <property type="evidence" value="ECO:0007669"/>
    <property type="project" value="TreeGrafter"/>
</dbReference>
<comment type="similarity">
    <text evidence="3">Belongs to the nitrite and sulfite reductase 4Fe-4S domain family.</text>
</comment>
<dbReference type="AlphaFoldDB" id="A0A5C6BYJ3"/>
<dbReference type="FunFam" id="3.30.413.10:FF:000014">
    <property type="entry name" value="Sulfite reductase [ferredoxin], chloroplastic"/>
    <property type="match status" value="1"/>
</dbReference>
<feature type="domain" description="Nitrite/sulphite reductase 4Fe-4S" evidence="11">
    <location>
        <begin position="189"/>
        <end position="349"/>
    </location>
</feature>
<feature type="domain" description="Nitrite/Sulfite reductase ferredoxin-like" evidence="12">
    <location>
        <begin position="370"/>
        <end position="437"/>
    </location>
</feature>
<dbReference type="PANTHER" id="PTHR11493:SF47">
    <property type="entry name" value="SULFITE REDUCTASE [NADPH] SUBUNIT BETA"/>
    <property type="match status" value="1"/>
</dbReference>
<evidence type="ECO:0000256" key="3">
    <source>
        <dbReference type="ARBA" id="ARBA00010429"/>
    </source>
</evidence>
<evidence type="ECO:0000259" key="12">
    <source>
        <dbReference type="Pfam" id="PF03460"/>
    </source>
</evidence>
<dbReference type="PRINTS" id="PR00397">
    <property type="entry name" value="SIROHAEM"/>
</dbReference>
<dbReference type="InterPro" id="IPR006067">
    <property type="entry name" value="NO2/SO3_Rdtase_4Fe4S_dom"/>
</dbReference>
<dbReference type="SUPFAM" id="SSF55124">
    <property type="entry name" value="Nitrite/Sulfite reductase N-terminal domain-like"/>
    <property type="match status" value="2"/>
</dbReference>
<keyword evidence="9" id="KW-0411">Iron-sulfur</keyword>
<keyword evidence="8" id="KW-0408">Iron</keyword>
<dbReference type="InterPro" id="IPR045854">
    <property type="entry name" value="NO2/SO3_Rdtase_4Fe4S_sf"/>
</dbReference>
<evidence type="ECO:0000256" key="2">
    <source>
        <dbReference type="ARBA" id="ARBA00001966"/>
    </source>
</evidence>
<comment type="cofactor">
    <cofactor evidence="1">
        <name>siroheme</name>
        <dbReference type="ChEBI" id="CHEBI:60052"/>
    </cofactor>
</comment>
<evidence type="ECO:0000256" key="9">
    <source>
        <dbReference type="ARBA" id="ARBA00023014"/>
    </source>
</evidence>
<dbReference type="OrthoDB" id="9803707at2"/>